<dbReference type="InterPro" id="IPR023828">
    <property type="entry name" value="Peptidase_S8_Ser-AS"/>
</dbReference>
<dbReference type="InterPro" id="IPR022398">
    <property type="entry name" value="Peptidase_S8_His-AS"/>
</dbReference>
<feature type="active site" description="Charge relay system" evidence="4">
    <location>
        <position position="272"/>
    </location>
</feature>
<evidence type="ECO:0000256" key="2">
    <source>
        <dbReference type="ARBA" id="ARBA00022801"/>
    </source>
</evidence>
<keyword evidence="1 4" id="KW-0645">Protease</keyword>
<organism evidence="7 8">
    <name type="scientific">Ruixingdingia sedimenti</name>
    <dbReference type="NCBI Taxonomy" id="3073604"/>
    <lineage>
        <taxon>Bacteria</taxon>
        <taxon>Pseudomonadati</taxon>
        <taxon>Pseudomonadota</taxon>
        <taxon>Alphaproteobacteria</taxon>
        <taxon>Rhodobacterales</taxon>
        <taxon>Paracoccaceae</taxon>
        <taxon>Ruixingdingia</taxon>
    </lineage>
</organism>
<dbReference type="SUPFAM" id="SSF49785">
    <property type="entry name" value="Galactose-binding domain-like"/>
    <property type="match status" value="1"/>
</dbReference>
<dbReference type="Pfam" id="PF00082">
    <property type="entry name" value="Peptidase_S8"/>
    <property type="match status" value="1"/>
</dbReference>
<evidence type="ECO:0000256" key="5">
    <source>
        <dbReference type="RuleBase" id="RU003355"/>
    </source>
</evidence>
<dbReference type="SUPFAM" id="SSF52743">
    <property type="entry name" value="Subtilisin-like"/>
    <property type="match status" value="1"/>
</dbReference>
<dbReference type="InterPro" id="IPR002884">
    <property type="entry name" value="P_dom"/>
</dbReference>
<evidence type="ECO:0000313" key="7">
    <source>
        <dbReference type="EMBL" id="MDR5652198.1"/>
    </source>
</evidence>
<dbReference type="PROSITE" id="PS51829">
    <property type="entry name" value="P_HOMO_B"/>
    <property type="match status" value="1"/>
</dbReference>
<dbReference type="InterPro" id="IPR036852">
    <property type="entry name" value="Peptidase_S8/S53_dom_sf"/>
</dbReference>
<dbReference type="PROSITE" id="PS51892">
    <property type="entry name" value="SUBTILASE"/>
    <property type="match status" value="1"/>
</dbReference>
<evidence type="ECO:0000313" key="8">
    <source>
        <dbReference type="Proteomes" id="UP001247754"/>
    </source>
</evidence>
<evidence type="ECO:0000256" key="1">
    <source>
        <dbReference type="ARBA" id="ARBA00022670"/>
    </source>
</evidence>
<dbReference type="Gene3D" id="3.40.50.200">
    <property type="entry name" value="Peptidase S8/S53 domain"/>
    <property type="match status" value="1"/>
</dbReference>
<accession>A0ABU1F6H1</accession>
<dbReference type="Proteomes" id="UP001247754">
    <property type="component" value="Unassembled WGS sequence"/>
</dbReference>
<evidence type="ECO:0000256" key="4">
    <source>
        <dbReference type="PROSITE-ProRule" id="PRU01240"/>
    </source>
</evidence>
<comment type="caution">
    <text evidence="7">The sequence shown here is derived from an EMBL/GenBank/DDBJ whole genome shotgun (WGS) entry which is preliminary data.</text>
</comment>
<dbReference type="PANTHER" id="PTHR42884">
    <property type="entry name" value="PROPROTEIN CONVERTASE SUBTILISIN/KEXIN-RELATED"/>
    <property type="match status" value="1"/>
</dbReference>
<dbReference type="PANTHER" id="PTHR42884:SF14">
    <property type="entry name" value="NEUROENDOCRINE CONVERTASE 1"/>
    <property type="match status" value="1"/>
</dbReference>
<comment type="similarity">
    <text evidence="4 5">Belongs to the peptidase S8 family.</text>
</comment>
<name>A0ABU1F6H1_9RHOB</name>
<dbReference type="PRINTS" id="PR00313">
    <property type="entry name" value="CABNDNGRPT"/>
</dbReference>
<evidence type="ECO:0000259" key="6">
    <source>
        <dbReference type="PROSITE" id="PS51829"/>
    </source>
</evidence>
<keyword evidence="2 4" id="KW-0378">Hydrolase</keyword>
<evidence type="ECO:0000256" key="3">
    <source>
        <dbReference type="ARBA" id="ARBA00022825"/>
    </source>
</evidence>
<dbReference type="PRINTS" id="PR00723">
    <property type="entry name" value="SUBTILISIN"/>
</dbReference>
<dbReference type="InterPro" id="IPR011049">
    <property type="entry name" value="Serralysin-like_metalloprot_C"/>
</dbReference>
<dbReference type="PROSITE" id="PS00138">
    <property type="entry name" value="SUBTILASE_SER"/>
    <property type="match status" value="1"/>
</dbReference>
<dbReference type="InterPro" id="IPR000209">
    <property type="entry name" value="Peptidase_S8/S53_dom"/>
</dbReference>
<dbReference type="Gene3D" id="2.60.120.260">
    <property type="entry name" value="Galactose-binding domain-like"/>
    <property type="match status" value="1"/>
</dbReference>
<dbReference type="InterPro" id="IPR015500">
    <property type="entry name" value="Peptidase_S8_subtilisin-rel"/>
</dbReference>
<dbReference type="InterPro" id="IPR001343">
    <property type="entry name" value="Hemolysn_Ca-bd"/>
</dbReference>
<dbReference type="SUPFAM" id="SSF51120">
    <property type="entry name" value="beta-Roll"/>
    <property type="match status" value="2"/>
</dbReference>
<dbReference type="PROSITE" id="PS00330">
    <property type="entry name" value="HEMOLYSIN_CALCIUM"/>
    <property type="match status" value="1"/>
</dbReference>
<dbReference type="InterPro" id="IPR008979">
    <property type="entry name" value="Galactose-bd-like_sf"/>
</dbReference>
<feature type="active site" description="Charge relay system" evidence="4">
    <location>
        <position position="48"/>
    </location>
</feature>
<feature type="active site" description="Charge relay system" evidence="4">
    <location>
        <position position="86"/>
    </location>
</feature>
<proteinExistence type="inferred from homology"/>
<reference evidence="7 8" key="1">
    <citation type="submission" date="2023-09" db="EMBL/GenBank/DDBJ databases">
        <title>Xinfangfangia sedmenti sp. nov., isolated the sedment.</title>
        <authorList>
            <person name="Xu L."/>
        </authorList>
    </citation>
    <scope>NUCLEOTIDE SEQUENCE [LARGE SCALE GENOMIC DNA]</scope>
    <source>
        <strain evidence="7 8">LG-4</strain>
    </source>
</reference>
<keyword evidence="3 4" id="KW-0720">Serine protease</keyword>
<keyword evidence="8" id="KW-1185">Reference proteome</keyword>
<dbReference type="InterPro" id="IPR018511">
    <property type="entry name" value="Hemolysin-typ_Ca-bd_CS"/>
</dbReference>
<protein>
    <submittedName>
        <fullName evidence="7">S8 family serine peptidase</fullName>
    </submittedName>
</protein>
<gene>
    <name evidence="7" type="ORF">RGD00_06270</name>
</gene>
<feature type="domain" description="P/Homo B" evidence="6">
    <location>
        <begin position="367"/>
        <end position="500"/>
    </location>
</feature>
<sequence>MTVPSDPLYSQQWHFDLIATSRYSSARSRMETIWNEFTGVGVTVVVVDDGVQYNHPDLAGNYDASMHFQYGGVTYNPFPLAGDDGHGTACAGLIGSRQGNGQGGVGVAWDVTITGINMLEDTQHQSQAVFLASLAWAANFDIMSNSWGMTPVYDAGLNLAIAGSNARLQDAQFQYAVENGRGGLGTVIVHAAGNDTMNASGSGTNVSRYTLTISATESDGYATWYTNYGPSILIAAPASAVTTDRTGNDGYNNNTDGDPLPVNYTSTFNGTSAATPTVSGVVALMLDANEGLGWRDVANILAMSARNTGTDPGQPNWYGQYEVGEWGVGSTSNWNGGGNVYHMSYGYGMVDAYAAVRMAEVWTTLFGQAATSHNELSFTRNYNLAGVAINDYQVATLQANVTAAQAIQIESIYVTIELQHTWAADLQIALVAPDGLEIPLMYNEGSNFLFDSGFRWTFAVEALRGYSSQGTWQLAVYDTAAGDQGWLYDFDIQFFGSALTNNDVYHYTEDFWYLSSLDPSRLNVNDTDGGIDWLNFSAIAWDIQGSLGANGVFTNYGADLARLASTVQIENAVMGDGNDRVVGNGRANEIHGMRGRDILRGANGNDSLYGGQGNDLLHGGRHDDQLFGDEGRDRLLGSAGRDVLHGGAGANDVMIGGGGQDTFIFMQGDGRDRIMDFTDNIDTIRLDTDLWGGGRTVRQVVDTYSKVVGGNLVLDFGADKLVLVGVTDKAILYNDIDFF</sequence>
<dbReference type="PROSITE" id="PS00137">
    <property type="entry name" value="SUBTILASE_HIS"/>
    <property type="match status" value="1"/>
</dbReference>
<dbReference type="InterPro" id="IPR023827">
    <property type="entry name" value="Peptidase_S8_Asp-AS"/>
</dbReference>
<dbReference type="Gene3D" id="2.150.10.10">
    <property type="entry name" value="Serralysin-like metalloprotease, C-terminal"/>
    <property type="match status" value="2"/>
</dbReference>
<dbReference type="RefSeq" id="WP_310456448.1">
    <property type="nucleotide sequence ID" value="NZ_JAVKPH010000005.1"/>
</dbReference>
<dbReference type="PROSITE" id="PS00136">
    <property type="entry name" value="SUBTILASE_ASP"/>
    <property type="match status" value="1"/>
</dbReference>
<dbReference type="Pfam" id="PF00353">
    <property type="entry name" value="HemolysinCabind"/>
    <property type="match status" value="2"/>
</dbReference>
<dbReference type="EMBL" id="JAVKPH010000005">
    <property type="protein sequence ID" value="MDR5652198.1"/>
    <property type="molecule type" value="Genomic_DNA"/>
</dbReference>
<dbReference type="Pfam" id="PF01483">
    <property type="entry name" value="P_proprotein"/>
    <property type="match status" value="1"/>
</dbReference>